<proteinExistence type="predicted"/>
<dbReference type="AlphaFoldDB" id="A0A2P2IX34"/>
<organism evidence="2">
    <name type="scientific">Rhizophora mucronata</name>
    <name type="common">Asiatic mangrove</name>
    <dbReference type="NCBI Taxonomy" id="61149"/>
    <lineage>
        <taxon>Eukaryota</taxon>
        <taxon>Viridiplantae</taxon>
        <taxon>Streptophyta</taxon>
        <taxon>Embryophyta</taxon>
        <taxon>Tracheophyta</taxon>
        <taxon>Spermatophyta</taxon>
        <taxon>Magnoliopsida</taxon>
        <taxon>eudicotyledons</taxon>
        <taxon>Gunneridae</taxon>
        <taxon>Pentapetalae</taxon>
        <taxon>rosids</taxon>
        <taxon>fabids</taxon>
        <taxon>Malpighiales</taxon>
        <taxon>Rhizophoraceae</taxon>
        <taxon>Rhizophora</taxon>
    </lineage>
</organism>
<name>A0A2P2IX34_RHIMU</name>
<accession>A0A2P2IX34</accession>
<reference evidence="2" key="1">
    <citation type="submission" date="2018-02" db="EMBL/GenBank/DDBJ databases">
        <title>Rhizophora mucronata_Transcriptome.</title>
        <authorList>
            <person name="Meera S.P."/>
            <person name="Sreeshan A."/>
            <person name="Augustine A."/>
        </authorList>
    </citation>
    <scope>NUCLEOTIDE SEQUENCE</scope>
    <source>
        <tissue evidence="2">Leaf</tissue>
    </source>
</reference>
<evidence type="ECO:0000256" key="1">
    <source>
        <dbReference type="SAM" id="SignalP"/>
    </source>
</evidence>
<sequence>MFYCDQIVIVAMLTLLLKEETALESVQHWYRSRVGSAGILSCLPNSSLLQVMPDETL</sequence>
<evidence type="ECO:0000313" key="2">
    <source>
        <dbReference type="EMBL" id="MBW85785.1"/>
    </source>
</evidence>
<dbReference type="EMBL" id="GGEC01005302">
    <property type="protein sequence ID" value="MBW85785.1"/>
    <property type="molecule type" value="Transcribed_RNA"/>
</dbReference>
<feature type="signal peptide" evidence="1">
    <location>
        <begin position="1"/>
        <end position="22"/>
    </location>
</feature>
<feature type="chain" id="PRO_5015084961" evidence="1">
    <location>
        <begin position="23"/>
        <end position="57"/>
    </location>
</feature>
<keyword evidence="1" id="KW-0732">Signal</keyword>
<protein>
    <submittedName>
        <fullName evidence="2">Uncharacterized protein</fullName>
    </submittedName>
</protein>
<dbReference type="EMBL" id="GGEC01005303">
    <property type="protein sequence ID" value="MBW85786.1"/>
    <property type="molecule type" value="Transcribed_RNA"/>
</dbReference>